<dbReference type="InterPro" id="IPR027417">
    <property type="entry name" value="P-loop_NTPase"/>
</dbReference>
<dbReference type="InterPro" id="IPR035965">
    <property type="entry name" value="PAS-like_dom_sf"/>
</dbReference>
<dbReference type="GO" id="GO:0005524">
    <property type="term" value="F:ATP binding"/>
    <property type="evidence" value="ECO:0007669"/>
    <property type="project" value="UniProtKB-KW"/>
</dbReference>
<keyword evidence="6" id="KW-0804">Transcription</keyword>
<dbReference type="GO" id="GO:0006355">
    <property type="term" value="P:regulation of DNA-templated transcription"/>
    <property type="evidence" value="ECO:0007669"/>
    <property type="project" value="InterPro"/>
</dbReference>
<dbReference type="SUPFAM" id="SSF55785">
    <property type="entry name" value="PYP-like sensor domain (PAS domain)"/>
    <property type="match status" value="1"/>
</dbReference>
<dbReference type="AlphaFoldDB" id="A0A2N3HFQ1"/>
<dbReference type="PROSITE" id="PS00675">
    <property type="entry name" value="SIGMA54_INTERACT_1"/>
    <property type="match status" value="1"/>
</dbReference>
<feature type="domain" description="Sigma-54 factor interaction" evidence="7">
    <location>
        <begin position="320"/>
        <end position="549"/>
    </location>
</feature>
<evidence type="ECO:0000256" key="2">
    <source>
        <dbReference type="ARBA" id="ARBA00022840"/>
    </source>
</evidence>
<evidence type="ECO:0000313" key="8">
    <source>
        <dbReference type="EMBL" id="PKQ43811.1"/>
    </source>
</evidence>
<keyword evidence="9" id="KW-1185">Reference proteome</keyword>
<comment type="caution">
    <text evidence="8">The sequence shown here is derived from an EMBL/GenBank/DDBJ whole genome shotgun (WGS) entry which is preliminary data.</text>
</comment>
<evidence type="ECO:0000256" key="5">
    <source>
        <dbReference type="ARBA" id="ARBA00023159"/>
    </source>
</evidence>
<keyword evidence="2" id="KW-0067">ATP-binding</keyword>
<reference evidence="8 9" key="1">
    <citation type="submission" date="2017-12" db="EMBL/GenBank/DDBJ databases">
        <title>Confluentibacter flavum sp. nov., isolated from the saline lake.</title>
        <authorList>
            <person name="Yu L."/>
        </authorList>
    </citation>
    <scope>NUCLEOTIDE SEQUENCE [LARGE SCALE GENOMIC DNA]</scope>
    <source>
        <strain evidence="8 9">3B</strain>
    </source>
</reference>
<dbReference type="Proteomes" id="UP000233435">
    <property type="component" value="Unassembled WGS sequence"/>
</dbReference>
<sequence length="634" mass="71672">MEKNKKVPGLIALKQIIEKTSDYTGKDFFKSLVQNLAEILDVHGVWVTEYWPELKKLNALAFWLKDDFVEHYEYLVTNTPCEPVLNSHDICHVPNNVINLYPKDPDLKALGAVSYMGLALRDTDGRVLGHLALLDNKPMPELPEVFAIFKIFASRAAAELRREIIQKKVVENESKLNRLVNGTSDGIIEFNSEFLITQTNEAAIQMFNFKESIVSKINLKSLFDLKSFYKLSTIIPQHKGLSNKHASLQIKDSLICLTTDRESFPCEVNLSSYTYNEELFFVLYIRNIKDQVSDKQKIKELHAEASMLKEKAIIEQFNYIIGDSQSIKNCLKLVSQVGPTDANVLILGETGTGKELFAKAVHEASRRVPKPMITLNCAALPSELIESELFGHVKGAFTGATISREGRFSLADQGTIFLDEIAELPLPLQAKLLRVIQEGTFEPVGSSETKNVDVRIIAATHRDLKRQVDDGKFREDLFYRLNVFPIHIPPLRKRDNDITLLAKAFFEKFSKNKAIQVMPLTKEDLVKLSAYHWPGNVRELQNIIERGIITNSDSRFNIDGLMPSTSIKNEVDKQTHKILTFDEMKAIEKENIIKALNITNWKISGPDGASKLLKIPRTTLTSKIKKLGIKHIAV</sequence>
<dbReference type="PANTHER" id="PTHR32071:SF117">
    <property type="entry name" value="PTS-DEPENDENT DIHYDROXYACETONE KINASE OPERON REGULATORY PROTEIN-RELATED"/>
    <property type="match status" value="1"/>
</dbReference>
<dbReference type="SUPFAM" id="SSF55781">
    <property type="entry name" value="GAF domain-like"/>
    <property type="match status" value="1"/>
</dbReference>
<organism evidence="8 9">
    <name type="scientific">Confluentibacter flavum</name>
    <dbReference type="NCBI Taxonomy" id="1909700"/>
    <lineage>
        <taxon>Bacteria</taxon>
        <taxon>Pseudomonadati</taxon>
        <taxon>Bacteroidota</taxon>
        <taxon>Flavobacteriia</taxon>
        <taxon>Flavobacteriales</taxon>
        <taxon>Flavobacteriaceae</taxon>
        <taxon>Confluentibacter</taxon>
    </lineage>
</organism>
<name>A0A2N3HFQ1_9FLAO</name>
<proteinExistence type="predicted"/>
<dbReference type="EMBL" id="PJEO01000056">
    <property type="protein sequence ID" value="PKQ43811.1"/>
    <property type="molecule type" value="Genomic_DNA"/>
</dbReference>
<dbReference type="OrthoDB" id="9782110at2"/>
<dbReference type="InterPro" id="IPR025944">
    <property type="entry name" value="Sigma_54_int_dom_CS"/>
</dbReference>
<evidence type="ECO:0000256" key="1">
    <source>
        <dbReference type="ARBA" id="ARBA00022741"/>
    </source>
</evidence>
<dbReference type="InterPro" id="IPR003593">
    <property type="entry name" value="AAA+_ATPase"/>
</dbReference>
<dbReference type="Pfam" id="PF02954">
    <property type="entry name" value="HTH_8"/>
    <property type="match status" value="1"/>
</dbReference>
<dbReference type="Gene3D" id="1.10.10.60">
    <property type="entry name" value="Homeodomain-like"/>
    <property type="match status" value="1"/>
</dbReference>
<dbReference type="Pfam" id="PF25601">
    <property type="entry name" value="AAA_lid_14"/>
    <property type="match status" value="1"/>
</dbReference>
<keyword evidence="5" id="KW-0010">Activator</keyword>
<dbReference type="SMART" id="SM00382">
    <property type="entry name" value="AAA"/>
    <property type="match status" value="1"/>
</dbReference>
<dbReference type="InterPro" id="IPR002078">
    <property type="entry name" value="Sigma_54_int"/>
</dbReference>
<dbReference type="InterPro" id="IPR058031">
    <property type="entry name" value="AAA_lid_NorR"/>
</dbReference>
<evidence type="ECO:0000313" key="9">
    <source>
        <dbReference type="Proteomes" id="UP000233435"/>
    </source>
</evidence>
<dbReference type="PANTHER" id="PTHR32071">
    <property type="entry name" value="TRANSCRIPTIONAL REGULATORY PROTEIN"/>
    <property type="match status" value="1"/>
</dbReference>
<keyword evidence="1" id="KW-0547">Nucleotide-binding</keyword>
<keyword evidence="3" id="KW-0805">Transcription regulation</keyword>
<keyword evidence="4" id="KW-0238">DNA-binding</keyword>
<evidence type="ECO:0000259" key="7">
    <source>
        <dbReference type="PROSITE" id="PS50045"/>
    </source>
</evidence>
<dbReference type="CDD" id="cd00009">
    <property type="entry name" value="AAA"/>
    <property type="match status" value="1"/>
</dbReference>
<dbReference type="InterPro" id="IPR025662">
    <property type="entry name" value="Sigma_54_int_dom_ATP-bd_1"/>
</dbReference>
<accession>A0A2N3HFQ1</accession>
<dbReference type="Gene3D" id="3.40.50.300">
    <property type="entry name" value="P-loop containing nucleotide triphosphate hydrolases"/>
    <property type="match status" value="1"/>
</dbReference>
<evidence type="ECO:0000256" key="3">
    <source>
        <dbReference type="ARBA" id="ARBA00023015"/>
    </source>
</evidence>
<dbReference type="PROSITE" id="PS50045">
    <property type="entry name" value="SIGMA54_INTERACT_4"/>
    <property type="match status" value="1"/>
</dbReference>
<dbReference type="GO" id="GO:0003677">
    <property type="term" value="F:DNA binding"/>
    <property type="evidence" value="ECO:0007669"/>
    <property type="project" value="UniProtKB-KW"/>
</dbReference>
<gene>
    <name evidence="8" type="ORF">CSW08_17645</name>
</gene>
<dbReference type="SUPFAM" id="SSF46689">
    <property type="entry name" value="Homeodomain-like"/>
    <property type="match status" value="1"/>
</dbReference>
<dbReference type="InterPro" id="IPR002197">
    <property type="entry name" value="HTH_Fis"/>
</dbReference>
<dbReference type="InterPro" id="IPR029016">
    <property type="entry name" value="GAF-like_dom_sf"/>
</dbReference>
<dbReference type="Gene3D" id="3.30.450.40">
    <property type="match status" value="1"/>
</dbReference>
<dbReference type="FunFam" id="3.40.50.300:FF:000006">
    <property type="entry name" value="DNA-binding transcriptional regulator NtrC"/>
    <property type="match status" value="1"/>
</dbReference>
<evidence type="ECO:0000256" key="6">
    <source>
        <dbReference type="ARBA" id="ARBA00023163"/>
    </source>
</evidence>
<dbReference type="PROSITE" id="PS00688">
    <property type="entry name" value="SIGMA54_INTERACT_3"/>
    <property type="match status" value="1"/>
</dbReference>
<dbReference type="Gene3D" id="3.30.450.20">
    <property type="entry name" value="PAS domain"/>
    <property type="match status" value="1"/>
</dbReference>
<evidence type="ECO:0000256" key="4">
    <source>
        <dbReference type="ARBA" id="ARBA00023125"/>
    </source>
</evidence>
<dbReference type="Gene3D" id="1.10.8.60">
    <property type="match status" value="1"/>
</dbReference>
<dbReference type="SUPFAM" id="SSF52540">
    <property type="entry name" value="P-loop containing nucleoside triphosphate hydrolases"/>
    <property type="match status" value="1"/>
</dbReference>
<dbReference type="InterPro" id="IPR009057">
    <property type="entry name" value="Homeodomain-like_sf"/>
</dbReference>
<protein>
    <submittedName>
        <fullName evidence="8">Fis family transcriptional regulator</fullName>
    </submittedName>
</protein>
<dbReference type="RefSeq" id="WP_106661225.1">
    <property type="nucleotide sequence ID" value="NZ_PJEO01000056.1"/>
</dbReference>
<dbReference type="Pfam" id="PF00158">
    <property type="entry name" value="Sigma54_activat"/>
    <property type="match status" value="1"/>
</dbReference>